<name>A0A4Z2G9G3_9TELE</name>
<reference evidence="2 3" key="1">
    <citation type="submission" date="2019-03" db="EMBL/GenBank/DDBJ databases">
        <title>First draft genome of Liparis tanakae, snailfish: a comprehensive survey of snailfish specific genes.</title>
        <authorList>
            <person name="Kim W."/>
            <person name="Song I."/>
            <person name="Jeong J.-H."/>
            <person name="Kim D."/>
            <person name="Kim S."/>
            <person name="Ryu S."/>
            <person name="Song J.Y."/>
            <person name="Lee S.K."/>
        </authorList>
    </citation>
    <scope>NUCLEOTIDE SEQUENCE [LARGE SCALE GENOMIC DNA]</scope>
    <source>
        <tissue evidence="2">Muscle</tissue>
    </source>
</reference>
<sequence>MSGGAARPPASGRCSSSSSSSSPPPAVTALDRCGIVNQGPPEEAHHRTPVASKNNHKMLVHDDALDSALRGLNPS</sequence>
<evidence type="ECO:0000313" key="2">
    <source>
        <dbReference type="EMBL" id="TNN50169.1"/>
    </source>
</evidence>
<gene>
    <name evidence="2" type="ORF">EYF80_039593</name>
</gene>
<dbReference type="EMBL" id="SRLO01000628">
    <property type="protein sequence ID" value="TNN50169.1"/>
    <property type="molecule type" value="Genomic_DNA"/>
</dbReference>
<feature type="region of interest" description="Disordered" evidence="1">
    <location>
        <begin position="1"/>
        <end position="75"/>
    </location>
</feature>
<evidence type="ECO:0000313" key="3">
    <source>
        <dbReference type="Proteomes" id="UP000314294"/>
    </source>
</evidence>
<comment type="caution">
    <text evidence="2">The sequence shown here is derived from an EMBL/GenBank/DDBJ whole genome shotgun (WGS) entry which is preliminary data.</text>
</comment>
<organism evidence="2 3">
    <name type="scientific">Liparis tanakae</name>
    <name type="common">Tanaka's snailfish</name>
    <dbReference type="NCBI Taxonomy" id="230148"/>
    <lineage>
        <taxon>Eukaryota</taxon>
        <taxon>Metazoa</taxon>
        <taxon>Chordata</taxon>
        <taxon>Craniata</taxon>
        <taxon>Vertebrata</taxon>
        <taxon>Euteleostomi</taxon>
        <taxon>Actinopterygii</taxon>
        <taxon>Neopterygii</taxon>
        <taxon>Teleostei</taxon>
        <taxon>Neoteleostei</taxon>
        <taxon>Acanthomorphata</taxon>
        <taxon>Eupercaria</taxon>
        <taxon>Perciformes</taxon>
        <taxon>Cottioidei</taxon>
        <taxon>Cottales</taxon>
        <taxon>Liparidae</taxon>
        <taxon>Liparis</taxon>
    </lineage>
</organism>
<proteinExistence type="predicted"/>
<protein>
    <submittedName>
        <fullName evidence="2">Uncharacterized protein</fullName>
    </submittedName>
</protein>
<dbReference type="AlphaFoldDB" id="A0A4Z2G9G3"/>
<accession>A0A4Z2G9G3</accession>
<evidence type="ECO:0000256" key="1">
    <source>
        <dbReference type="SAM" id="MobiDB-lite"/>
    </source>
</evidence>
<dbReference type="Proteomes" id="UP000314294">
    <property type="component" value="Unassembled WGS sequence"/>
</dbReference>
<keyword evidence="3" id="KW-1185">Reference proteome</keyword>
<feature type="compositionally biased region" description="Low complexity" evidence="1">
    <location>
        <begin position="1"/>
        <end position="21"/>
    </location>
</feature>